<dbReference type="EMBL" id="REGN01000317">
    <property type="protein sequence ID" value="RNA42818.1"/>
    <property type="molecule type" value="Genomic_DNA"/>
</dbReference>
<reference evidence="1 2" key="1">
    <citation type="journal article" date="2018" name="Sci. Rep.">
        <title>Genomic signatures of local adaptation to the degree of environmental predictability in rotifers.</title>
        <authorList>
            <person name="Franch-Gras L."/>
            <person name="Hahn C."/>
            <person name="Garcia-Roger E.M."/>
            <person name="Carmona M.J."/>
            <person name="Serra M."/>
            <person name="Gomez A."/>
        </authorList>
    </citation>
    <scope>NUCLEOTIDE SEQUENCE [LARGE SCALE GENOMIC DNA]</scope>
    <source>
        <strain evidence="1">HYR1</strain>
    </source>
</reference>
<organism evidence="1 2">
    <name type="scientific">Brachionus plicatilis</name>
    <name type="common">Marine rotifer</name>
    <name type="synonym">Brachionus muelleri</name>
    <dbReference type="NCBI Taxonomy" id="10195"/>
    <lineage>
        <taxon>Eukaryota</taxon>
        <taxon>Metazoa</taxon>
        <taxon>Spiralia</taxon>
        <taxon>Gnathifera</taxon>
        <taxon>Rotifera</taxon>
        <taxon>Eurotatoria</taxon>
        <taxon>Monogononta</taxon>
        <taxon>Pseudotrocha</taxon>
        <taxon>Ploima</taxon>
        <taxon>Brachionidae</taxon>
        <taxon>Brachionus</taxon>
    </lineage>
</organism>
<comment type="caution">
    <text evidence="1">The sequence shown here is derived from an EMBL/GenBank/DDBJ whole genome shotgun (WGS) entry which is preliminary data.</text>
</comment>
<name>A0A3M7T4R8_BRAPC</name>
<protein>
    <submittedName>
        <fullName evidence="1">Uncharacterized protein</fullName>
    </submittedName>
</protein>
<evidence type="ECO:0000313" key="2">
    <source>
        <dbReference type="Proteomes" id="UP000276133"/>
    </source>
</evidence>
<proteinExistence type="predicted"/>
<gene>
    <name evidence="1" type="ORF">BpHYR1_000582</name>
</gene>
<dbReference type="AlphaFoldDB" id="A0A3M7T4R8"/>
<keyword evidence="2" id="KW-1185">Reference proteome</keyword>
<dbReference type="Proteomes" id="UP000276133">
    <property type="component" value="Unassembled WGS sequence"/>
</dbReference>
<evidence type="ECO:0000313" key="1">
    <source>
        <dbReference type="EMBL" id="RNA42818.1"/>
    </source>
</evidence>
<sequence>MITVVISFDQEYLKINQNSKFNKKTFMCKSENWHLCELLEFEGIRTKELGYDNYRERERDLSSKSRNKSFI</sequence>
<accession>A0A3M7T4R8</accession>